<sequence length="190" mass="21655">METILHQLAFTQGGRAYYFYLTPHYFCFSKNKLTDEGESKISLEGIKNKFELKSQLIIEWVEGSRFFSLNSGGEEQGFHAPSAEAALEVISMIRTQFEKNMAQQAEVPLTSKIWNASKSFIPAYFALIAIIFFSGEMLWGQEQSFMLSLGIYLLSSVVVAGGLFFGYRQWMDIRKLTHFELSGLRKSIEV</sequence>
<accession>A0AAN5AMW6</accession>
<name>A0AAN5AMW6_9BACT</name>
<organism evidence="2 3">
    <name type="scientific">Persicobacter diffluens</name>
    <dbReference type="NCBI Taxonomy" id="981"/>
    <lineage>
        <taxon>Bacteria</taxon>
        <taxon>Pseudomonadati</taxon>
        <taxon>Bacteroidota</taxon>
        <taxon>Cytophagia</taxon>
        <taxon>Cytophagales</taxon>
        <taxon>Persicobacteraceae</taxon>
        <taxon>Persicobacter</taxon>
    </lineage>
</organism>
<feature type="transmembrane region" description="Helical" evidence="1">
    <location>
        <begin position="120"/>
        <end position="139"/>
    </location>
</feature>
<gene>
    <name evidence="2" type="ORF">PEDI_28300</name>
</gene>
<keyword evidence="1" id="KW-1133">Transmembrane helix</keyword>
<proteinExistence type="predicted"/>
<evidence type="ECO:0000313" key="3">
    <source>
        <dbReference type="Proteomes" id="UP001310022"/>
    </source>
</evidence>
<dbReference type="AlphaFoldDB" id="A0AAN5AMW6"/>
<keyword evidence="1" id="KW-0472">Membrane</keyword>
<keyword evidence="3" id="KW-1185">Reference proteome</keyword>
<evidence type="ECO:0000313" key="2">
    <source>
        <dbReference type="EMBL" id="GJM62278.1"/>
    </source>
</evidence>
<dbReference type="Proteomes" id="UP001310022">
    <property type="component" value="Unassembled WGS sequence"/>
</dbReference>
<comment type="caution">
    <text evidence="2">The sequence shown here is derived from an EMBL/GenBank/DDBJ whole genome shotgun (WGS) entry which is preliminary data.</text>
</comment>
<protein>
    <submittedName>
        <fullName evidence="2">Uncharacterized protein</fullName>
    </submittedName>
</protein>
<dbReference type="EMBL" id="BQKE01000001">
    <property type="protein sequence ID" value="GJM62278.1"/>
    <property type="molecule type" value="Genomic_DNA"/>
</dbReference>
<evidence type="ECO:0000256" key="1">
    <source>
        <dbReference type="SAM" id="Phobius"/>
    </source>
</evidence>
<reference evidence="2 3" key="1">
    <citation type="submission" date="2021-12" db="EMBL/GenBank/DDBJ databases">
        <title>Genome sequencing of bacteria with rrn-lacking chromosome and rrn-plasmid.</title>
        <authorList>
            <person name="Anda M."/>
            <person name="Iwasaki W."/>
        </authorList>
    </citation>
    <scope>NUCLEOTIDE SEQUENCE [LARGE SCALE GENOMIC DNA]</scope>
    <source>
        <strain evidence="2 3">NBRC 15940</strain>
    </source>
</reference>
<dbReference type="RefSeq" id="WP_338237587.1">
    <property type="nucleotide sequence ID" value="NZ_BQKE01000001.1"/>
</dbReference>
<feature type="transmembrane region" description="Helical" evidence="1">
    <location>
        <begin position="145"/>
        <end position="167"/>
    </location>
</feature>
<keyword evidence="1" id="KW-0812">Transmembrane</keyword>